<dbReference type="Pfam" id="PF14912">
    <property type="entry name" value="THEG"/>
    <property type="match status" value="4"/>
</dbReference>
<feature type="region of interest" description="Disordered" evidence="2">
    <location>
        <begin position="84"/>
        <end position="103"/>
    </location>
</feature>
<dbReference type="InterPro" id="IPR042401">
    <property type="entry name" value="SPMAP2-like"/>
</dbReference>
<dbReference type="PANTHER" id="PTHR15901">
    <property type="entry name" value="TESTICULAR HAPLOID EXPRESSED GENE PROTEIN"/>
    <property type="match status" value="1"/>
</dbReference>
<dbReference type="Proteomes" id="UP001557470">
    <property type="component" value="Unassembled WGS sequence"/>
</dbReference>
<evidence type="ECO:0000313" key="3">
    <source>
        <dbReference type="EMBL" id="KAL0974265.1"/>
    </source>
</evidence>
<sequence length="254" mass="28867">MLSGKTGIQFRSNPSNRILELAQHKESKAVWLTTPCPIPNWGNQEAIWPLSYSALQAVPTERIQRLAKHKSNFSAWETYLRKEEEEVSSSRKTSHPSSKSAHYEHIVRLSTPKIMPQNSQETGFDRPPHTSCCEHSCPIWHVGPRAKTAMASPRILQLANPKGNHRNFQSNIETVETNVSQAAKTAQRSPRLELLSLPKLRNRNMCFELGRPEDTIWPVSVCALRAKTSSRLRTLSAPKRLHEDYIPLRELPPL</sequence>
<keyword evidence="1" id="KW-0677">Repeat</keyword>
<keyword evidence="4" id="KW-1185">Reference proteome</keyword>
<organism evidence="3 4">
    <name type="scientific">Umbra pygmaea</name>
    <name type="common">Eastern mudminnow</name>
    <dbReference type="NCBI Taxonomy" id="75934"/>
    <lineage>
        <taxon>Eukaryota</taxon>
        <taxon>Metazoa</taxon>
        <taxon>Chordata</taxon>
        <taxon>Craniata</taxon>
        <taxon>Vertebrata</taxon>
        <taxon>Euteleostomi</taxon>
        <taxon>Actinopterygii</taxon>
        <taxon>Neopterygii</taxon>
        <taxon>Teleostei</taxon>
        <taxon>Protacanthopterygii</taxon>
        <taxon>Esociformes</taxon>
        <taxon>Umbridae</taxon>
        <taxon>Umbra</taxon>
    </lineage>
</organism>
<name>A0ABD0WRB8_UMBPY</name>
<protein>
    <submittedName>
        <fullName evidence="3">Uncharacterized protein</fullName>
    </submittedName>
</protein>
<dbReference type="PANTHER" id="PTHR15901:SF15">
    <property type="entry name" value="TESTICULAR HAPLOID EXPRESSED GENE PROTEIN-LIKE"/>
    <property type="match status" value="1"/>
</dbReference>
<dbReference type="InterPro" id="IPR006623">
    <property type="entry name" value="THEG"/>
</dbReference>
<dbReference type="EMBL" id="JAGEUA010000006">
    <property type="protein sequence ID" value="KAL0974265.1"/>
    <property type="molecule type" value="Genomic_DNA"/>
</dbReference>
<dbReference type="SMART" id="SM00705">
    <property type="entry name" value="THEG"/>
    <property type="match status" value="5"/>
</dbReference>
<proteinExistence type="predicted"/>
<accession>A0ABD0WRB8</accession>
<comment type="caution">
    <text evidence="3">The sequence shown here is derived from an EMBL/GenBank/DDBJ whole genome shotgun (WGS) entry which is preliminary data.</text>
</comment>
<dbReference type="AlphaFoldDB" id="A0ABD0WRB8"/>
<gene>
    <name evidence="3" type="ORF">UPYG_G00217930</name>
</gene>
<evidence type="ECO:0000313" key="4">
    <source>
        <dbReference type="Proteomes" id="UP001557470"/>
    </source>
</evidence>
<reference evidence="3 4" key="1">
    <citation type="submission" date="2024-06" db="EMBL/GenBank/DDBJ databases">
        <authorList>
            <person name="Pan Q."/>
            <person name="Wen M."/>
            <person name="Jouanno E."/>
            <person name="Zahm M."/>
            <person name="Klopp C."/>
            <person name="Cabau C."/>
            <person name="Louis A."/>
            <person name="Berthelot C."/>
            <person name="Parey E."/>
            <person name="Roest Crollius H."/>
            <person name="Montfort J."/>
            <person name="Robinson-Rechavi M."/>
            <person name="Bouchez O."/>
            <person name="Lampietro C."/>
            <person name="Lopez Roques C."/>
            <person name="Donnadieu C."/>
            <person name="Postlethwait J."/>
            <person name="Bobe J."/>
            <person name="Verreycken H."/>
            <person name="Guiguen Y."/>
        </authorList>
    </citation>
    <scope>NUCLEOTIDE SEQUENCE [LARGE SCALE GENOMIC DNA]</scope>
    <source>
        <strain evidence="3">Up_M1</strain>
        <tissue evidence="3">Testis</tissue>
    </source>
</reference>
<evidence type="ECO:0000256" key="1">
    <source>
        <dbReference type="ARBA" id="ARBA00022737"/>
    </source>
</evidence>
<evidence type="ECO:0000256" key="2">
    <source>
        <dbReference type="SAM" id="MobiDB-lite"/>
    </source>
</evidence>